<keyword evidence="1" id="KW-1133">Transmembrane helix</keyword>
<evidence type="ECO:0000313" key="3">
    <source>
        <dbReference type="Proteomes" id="UP000078572"/>
    </source>
</evidence>
<dbReference type="AlphaFoldDB" id="A0A192A7C4"/>
<accession>A0A192A7C4</accession>
<feature type="transmembrane region" description="Helical" evidence="1">
    <location>
        <begin position="57"/>
        <end position="78"/>
    </location>
</feature>
<feature type="transmembrane region" description="Helical" evidence="1">
    <location>
        <begin position="29"/>
        <end position="50"/>
    </location>
</feature>
<reference evidence="3" key="1">
    <citation type="submission" date="2016-06" db="EMBL/GenBank/DDBJ databases">
        <authorList>
            <person name="Xu Y."/>
            <person name="Nagy A."/>
            <person name="Yan X."/>
            <person name="Kim S.W."/>
            <person name="Haley B."/>
            <person name="Liu N.T."/>
            <person name="Nou X."/>
        </authorList>
    </citation>
    <scope>NUCLEOTIDE SEQUENCE [LARGE SCALE GENOMIC DNA]</scope>
    <source>
        <strain evidence="3">ATCC 49129</strain>
        <plasmid evidence="3">pri-1</plasmid>
    </source>
</reference>
<keyword evidence="1" id="KW-0472">Membrane</keyword>
<protein>
    <submittedName>
        <fullName evidence="2">Uncharacterized protein</fullName>
    </submittedName>
</protein>
<keyword evidence="2" id="KW-0614">Plasmid</keyword>
<name>A0A192A7C4_9RALS</name>
<proteinExistence type="predicted"/>
<keyword evidence="3" id="KW-1185">Reference proteome</keyword>
<evidence type="ECO:0000313" key="2">
    <source>
        <dbReference type="EMBL" id="ANJ76289.1"/>
    </source>
</evidence>
<gene>
    <name evidence="2" type="ORF">A9Y76_27175</name>
</gene>
<keyword evidence="1" id="KW-0812">Transmembrane</keyword>
<evidence type="ECO:0000256" key="1">
    <source>
        <dbReference type="SAM" id="Phobius"/>
    </source>
</evidence>
<sequence>MLKIIAITSAFFAVMTVLAGLVLGGWNKLAWTICAVALVLAIGNAVNIAGAPDWVRYLIVFLVLVATFYVCIGGPGTLHVDSPRKTRPNWPWE</sequence>
<geneLocation type="plasmid" evidence="3">
    <name>pri-1</name>
</geneLocation>
<dbReference type="EMBL" id="CP016024">
    <property type="protein sequence ID" value="ANJ76289.1"/>
    <property type="molecule type" value="Genomic_DNA"/>
</dbReference>
<dbReference type="Proteomes" id="UP000078572">
    <property type="component" value="Plasmid pRI-1"/>
</dbReference>
<organism evidence="2 3">
    <name type="scientific">Ralstonia insidiosa</name>
    <dbReference type="NCBI Taxonomy" id="190721"/>
    <lineage>
        <taxon>Bacteria</taxon>
        <taxon>Pseudomonadati</taxon>
        <taxon>Pseudomonadota</taxon>
        <taxon>Betaproteobacteria</taxon>
        <taxon>Burkholderiales</taxon>
        <taxon>Burkholderiaceae</taxon>
        <taxon>Ralstonia</taxon>
    </lineage>
</organism>